<dbReference type="InterPro" id="IPR007813">
    <property type="entry name" value="PilN"/>
</dbReference>
<keyword evidence="2" id="KW-1185">Reference proteome</keyword>
<organism evidence="1 2">
    <name type="scientific">Robinsoniella peoriensis</name>
    <dbReference type="NCBI Taxonomy" id="180332"/>
    <lineage>
        <taxon>Bacteria</taxon>
        <taxon>Bacillati</taxon>
        <taxon>Bacillota</taxon>
        <taxon>Clostridia</taxon>
        <taxon>Lachnospirales</taxon>
        <taxon>Lachnospiraceae</taxon>
        <taxon>Robinsoniella</taxon>
    </lineage>
</organism>
<dbReference type="Gene3D" id="3.30.420.40">
    <property type="match status" value="2"/>
</dbReference>
<dbReference type="Proteomes" id="UP000306509">
    <property type="component" value="Unassembled WGS sequence"/>
</dbReference>
<dbReference type="EMBL" id="QGQD01000112">
    <property type="protein sequence ID" value="TLC97691.1"/>
    <property type="molecule type" value="Genomic_DNA"/>
</dbReference>
<sequence length="519" mass="57347">MILSIEFTAEHIHIVEEDVNAKSITVKRFIEIPMPDGSYLNGVIVNTAAVAAAIQVAVKEHRIHTKKSIVTVSGVDILRKEFQVPSGNNKHTRGMVENELNKAGMLRSDYLFDYIIKKNIQKDQAKSETMQNVDVYLMPRALVNNYLTTLRRAGLTPYRIETVSNSMERLAFLLKVADGDDMSILCCAERDQIGLLFTGAGTKMIYRSTQIKAEDTIEENAFIVSAVQSLNREVDPIAIALEEIVENVSKLVQFHSQTGKKNKVGQILMYGDLSRDSQFLSRIENATGITTIKCDFPDHVTFAGPGDLTCLNAIGASAGGLYEVAEEKDIDFFPLMKEKKVEKTTKKDLIPLAAGMGLILILSGIYALQSSSNMTVEASVQMSQDFINDPENQKLYQKAKALQDYTISLAEYNETCNQYIDVIKNTRRLESNDFNELDAKKPEDVTIKSYGYSNGEITISCDTTNQDGASAFAKILSDSGLYTDVKYTGFSSGSSEDGSANYTFQLVCTLWAQSGGVSE</sequence>
<name>A0A4U8PZ73_9FIRM</name>
<dbReference type="Pfam" id="PF05137">
    <property type="entry name" value="PilN"/>
    <property type="match status" value="1"/>
</dbReference>
<evidence type="ECO:0000313" key="1">
    <source>
        <dbReference type="EMBL" id="TLC97691.1"/>
    </source>
</evidence>
<protein>
    <submittedName>
        <fullName evidence="1">Type IV pilus assembly protein PilM</fullName>
    </submittedName>
</protein>
<gene>
    <name evidence="1" type="ORF">DSM106044_05489</name>
</gene>
<dbReference type="RefSeq" id="WP_161597469.1">
    <property type="nucleotide sequence ID" value="NZ_CAUSDN010000213.1"/>
</dbReference>
<accession>A0A4U8PZ73</accession>
<dbReference type="AlphaFoldDB" id="A0A4U8PZ73"/>
<proteinExistence type="predicted"/>
<dbReference type="Gene3D" id="3.30.1490.300">
    <property type="match status" value="1"/>
</dbReference>
<evidence type="ECO:0000313" key="2">
    <source>
        <dbReference type="Proteomes" id="UP000306509"/>
    </source>
</evidence>
<dbReference type="STRING" id="180332.GCA_000797495_05366"/>
<reference evidence="1 2" key="1">
    <citation type="journal article" date="2019" name="Anaerobe">
        <title>Detection of Robinsoniella peoriensis in multiple bone samples of a trauma patient.</title>
        <authorList>
            <person name="Schrottner P."/>
            <person name="Hartwich K."/>
            <person name="Bunk B."/>
            <person name="Schober I."/>
            <person name="Helbig S."/>
            <person name="Rudolph W.W."/>
            <person name="Gunzer F."/>
        </authorList>
    </citation>
    <scope>NUCLEOTIDE SEQUENCE [LARGE SCALE GENOMIC DNA]</scope>
    <source>
        <strain evidence="1 2">DSM 106044</strain>
    </source>
</reference>
<comment type="caution">
    <text evidence="1">The sequence shown here is derived from an EMBL/GenBank/DDBJ whole genome shotgun (WGS) entry which is preliminary data.</text>
</comment>